<dbReference type="InterPro" id="IPR046342">
    <property type="entry name" value="CBS_dom_sf"/>
</dbReference>
<dbReference type="PROSITE" id="PS51371">
    <property type="entry name" value="CBS"/>
    <property type="match status" value="1"/>
</dbReference>
<accession>A0A0R2F3J9</accession>
<feature type="domain" description="CBS" evidence="3">
    <location>
        <begin position="257"/>
        <end position="314"/>
    </location>
</feature>
<keyword evidence="1 2" id="KW-0129">CBS domain</keyword>
<dbReference type="InterPro" id="IPR036388">
    <property type="entry name" value="WH-like_DNA-bd_sf"/>
</dbReference>
<reference evidence="4 5" key="1">
    <citation type="journal article" date="2015" name="Genome Announc.">
        <title>Expanding the biotechnology potential of lactobacilli through comparative genomics of 213 strains and associated genera.</title>
        <authorList>
            <person name="Sun Z."/>
            <person name="Harris H.M."/>
            <person name="McCann A."/>
            <person name="Guo C."/>
            <person name="Argimon S."/>
            <person name="Zhang W."/>
            <person name="Yang X."/>
            <person name="Jeffery I.B."/>
            <person name="Cooney J.C."/>
            <person name="Kagawa T.F."/>
            <person name="Liu W."/>
            <person name="Song Y."/>
            <person name="Salvetti E."/>
            <person name="Wrobel A."/>
            <person name="Rasinkangas P."/>
            <person name="Parkhill J."/>
            <person name="Rea M.C."/>
            <person name="O'Sullivan O."/>
            <person name="Ritari J."/>
            <person name="Douillard F.P."/>
            <person name="Paul Ross R."/>
            <person name="Yang R."/>
            <person name="Briner A.E."/>
            <person name="Felis G.E."/>
            <person name="de Vos W.M."/>
            <person name="Barrangou R."/>
            <person name="Klaenhammer T.R."/>
            <person name="Caufield P.W."/>
            <person name="Cui Y."/>
            <person name="Zhang H."/>
            <person name="O'Toole P.W."/>
        </authorList>
    </citation>
    <scope>NUCLEOTIDE SEQUENCE [LARGE SCALE GENOMIC DNA]</scope>
    <source>
        <strain evidence="4 5">DSM 22697</strain>
    </source>
</reference>
<dbReference type="Gene3D" id="1.10.10.10">
    <property type="entry name" value="Winged helix-like DNA-binding domain superfamily/Winged helix DNA-binding domain"/>
    <property type="match status" value="1"/>
</dbReference>
<keyword evidence="5" id="KW-1185">Reference proteome</keyword>
<dbReference type="EMBL" id="AYZJ01000029">
    <property type="protein sequence ID" value="KRN23042.1"/>
    <property type="molecule type" value="Genomic_DNA"/>
</dbReference>
<evidence type="ECO:0000256" key="1">
    <source>
        <dbReference type="ARBA" id="ARBA00023122"/>
    </source>
</evidence>
<dbReference type="Gene3D" id="3.10.580.10">
    <property type="entry name" value="CBS-domain"/>
    <property type="match status" value="1"/>
</dbReference>
<evidence type="ECO:0000313" key="5">
    <source>
        <dbReference type="Proteomes" id="UP000050865"/>
    </source>
</evidence>
<organism evidence="4 5">
    <name type="scientific">Lacticaseibacillus camelliae DSM 22697 = JCM 13995</name>
    <dbReference type="NCBI Taxonomy" id="1423730"/>
    <lineage>
        <taxon>Bacteria</taxon>
        <taxon>Bacillati</taxon>
        <taxon>Bacillota</taxon>
        <taxon>Bacilli</taxon>
        <taxon>Lactobacillales</taxon>
        <taxon>Lactobacillaceae</taxon>
        <taxon>Lacticaseibacillus</taxon>
    </lineage>
</organism>
<evidence type="ECO:0000256" key="2">
    <source>
        <dbReference type="PROSITE-ProRule" id="PRU00703"/>
    </source>
</evidence>
<proteinExistence type="predicted"/>
<dbReference type="STRING" id="1423730.FC75_GL001682"/>
<sequence>MATKHEQILAYIGSLPVGTKISVRAVAREQHVSEGTAYRAIKEAETTGLVSTIERVGTIRIEQKPLNNIDSLTFRGLLSLTDAKILGGSAGLAKHLDKFVIGAMTPDEMLRYITKNSLVIVGNREDAQMLALQNGAAVLITGGFATTDRVIRLANEMELPVMQTTHDTFTVATMINRALSDQAIKQDILTIAAIYTPLADGVQTGRPDQTVADFTKLRAGRSDFALPIVTPAGRLVGMVGKKQVTGKKPSTALERVMIKDSITVRPYLGVTAVGHMMQGNGLSVLPVVDDSWQLLGIVTRGSVYSALAELGTNSQGTTIADSVATAVTPAPSESAQSAAYTLVTTPMMMNKLGTLSFGVMNEIVNYAVTHFLNAQGRRNVLIEQLSLHAFRPIQLETTIHIAVKTLELNSHTAVFEVALSADGMLAALALTTCQLLERTTR</sequence>
<dbReference type="PANTHER" id="PTHR43080">
    <property type="entry name" value="CBS DOMAIN-CONTAINING PROTEIN CBSX3, MITOCHONDRIAL"/>
    <property type="match status" value="1"/>
</dbReference>
<dbReference type="InterPro" id="IPR051257">
    <property type="entry name" value="Diverse_CBS-Domain"/>
</dbReference>
<dbReference type="Gene3D" id="3.10.129.10">
    <property type="entry name" value="Hotdog Thioesterase"/>
    <property type="match status" value="1"/>
</dbReference>
<dbReference type="PATRIC" id="fig|1423730.4.peg.1759"/>
<dbReference type="InterPro" id="IPR010766">
    <property type="entry name" value="DRTGG"/>
</dbReference>
<dbReference type="Proteomes" id="UP000050865">
    <property type="component" value="Unassembled WGS sequence"/>
</dbReference>
<comment type="caution">
    <text evidence="4">The sequence shown here is derived from an EMBL/GenBank/DDBJ whole genome shotgun (WGS) entry which is preliminary data.</text>
</comment>
<dbReference type="Gene3D" id="3.40.1390.20">
    <property type="entry name" value="HprK N-terminal domain-like"/>
    <property type="match status" value="1"/>
</dbReference>
<dbReference type="InterPro" id="IPR029069">
    <property type="entry name" value="HotDog_dom_sf"/>
</dbReference>
<dbReference type="SUPFAM" id="SSF54637">
    <property type="entry name" value="Thioesterase/thiol ester dehydrase-isomerase"/>
    <property type="match status" value="1"/>
</dbReference>
<dbReference type="PANTHER" id="PTHR43080:SF2">
    <property type="entry name" value="CBS DOMAIN-CONTAINING PROTEIN"/>
    <property type="match status" value="1"/>
</dbReference>
<dbReference type="RefSeq" id="WP_056989451.1">
    <property type="nucleotide sequence ID" value="NZ_AYZJ01000029.1"/>
</dbReference>
<dbReference type="SMART" id="SM00116">
    <property type="entry name" value="CBS"/>
    <property type="match status" value="2"/>
</dbReference>
<dbReference type="InterPro" id="IPR000644">
    <property type="entry name" value="CBS_dom"/>
</dbReference>
<name>A0A0R2F3J9_9LACO</name>
<dbReference type="InterPro" id="IPR028979">
    <property type="entry name" value="Ser_kin/Pase_Hpr-like_N_sf"/>
</dbReference>
<dbReference type="SUPFAM" id="SSF54631">
    <property type="entry name" value="CBS-domain pair"/>
    <property type="match status" value="1"/>
</dbReference>
<dbReference type="Pfam" id="PF07085">
    <property type="entry name" value="DRTGG"/>
    <property type="match status" value="1"/>
</dbReference>
<dbReference type="Pfam" id="PF00571">
    <property type="entry name" value="CBS"/>
    <property type="match status" value="1"/>
</dbReference>
<evidence type="ECO:0000259" key="3">
    <source>
        <dbReference type="PROSITE" id="PS51371"/>
    </source>
</evidence>
<evidence type="ECO:0000313" key="4">
    <source>
        <dbReference type="EMBL" id="KRN23042.1"/>
    </source>
</evidence>
<dbReference type="AlphaFoldDB" id="A0A0R2F3J9"/>
<dbReference type="SUPFAM" id="SSF75138">
    <property type="entry name" value="HprK N-terminal domain-like"/>
    <property type="match status" value="1"/>
</dbReference>
<protein>
    <submittedName>
        <fullName evidence="4">Transcriptional regulator</fullName>
    </submittedName>
</protein>
<gene>
    <name evidence="4" type="ORF">FC75_GL001682</name>
</gene>